<protein>
    <submittedName>
        <fullName evidence="1">Uncharacterized protein</fullName>
    </submittedName>
</protein>
<proteinExistence type="predicted"/>
<organism evidence="1">
    <name type="scientific">marine sediment metagenome</name>
    <dbReference type="NCBI Taxonomy" id="412755"/>
    <lineage>
        <taxon>unclassified sequences</taxon>
        <taxon>metagenomes</taxon>
        <taxon>ecological metagenomes</taxon>
    </lineage>
</organism>
<feature type="non-terminal residue" evidence="1">
    <location>
        <position position="99"/>
    </location>
</feature>
<reference evidence="1" key="1">
    <citation type="journal article" date="2015" name="Nature">
        <title>Complex archaea that bridge the gap between prokaryotes and eukaryotes.</title>
        <authorList>
            <person name="Spang A."/>
            <person name="Saw J.H."/>
            <person name="Jorgensen S.L."/>
            <person name="Zaremba-Niedzwiedzka K."/>
            <person name="Martijn J."/>
            <person name="Lind A.E."/>
            <person name="van Eijk R."/>
            <person name="Schleper C."/>
            <person name="Guy L."/>
            <person name="Ettema T.J."/>
        </authorList>
    </citation>
    <scope>NUCLEOTIDE SEQUENCE</scope>
</reference>
<dbReference type="EMBL" id="LAZR01065151">
    <property type="protein sequence ID" value="KKK56113.1"/>
    <property type="molecule type" value="Genomic_DNA"/>
</dbReference>
<gene>
    <name evidence="1" type="ORF">LCGC14_3067770</name>
</gene>
<sequence>MGTGGGPGWSKAFYERGQLASDRMPIMQVVNLSREEIRVTVERDRSDEKLPPSFMTDTIPVGGTMMTMMMIVRSSWGPFRSHFSMSLEKRIFQGHRLFL</sequence>
<name>A0A0F8WHM6_9ZZZZ</name>
<evidence type="ECO:0000313" key="1">
    <source>
        <dbReference type="EMBL" id="KKK56113.1"/>
    </source>
</evidence>
<accession>A0A0F8WHM6</accession>
<dbReference type="AlphaFoldDB" id="A0A0F8WHM6"/>
<comment type="caution">
    <text evidence="1">The sequence shown here is derived from an EMBL/GenBank/DDBJ whole genome shotgun (WGS) entry which is preliminary data.</text>
</comment>